<dbReference type="GeneID" id="18818603"/>
<sequence>MASTTFVPALIIVDMQVDFVTGSLAVNDAPSLIEPINDILSLPFALKVGTKDWHPHNHISFAATHGKSVGEKITIFPPERLTSVHVPKAGFAELKGLEQVLWPVHCVATTPGSEYAGGLNTVKVDATVHKGMDEDVECYSAFVDPWGLVPTTLPALLSQHGVTDVFVTGVAGDFCVKFTAIDAVKFGFKSWYVRDLTKCVSQELAGKQEEEVKNAGVGLVDCEEVKRRVGGIA</sequence>
<dbReference type="GO" id="GO:0046872">
    <property type="term" value="F:metal ion binding"/>
    <property type="evidence" value="ECO:0007669"/>
    <property type="project" value="UniProtKB-KW"/>
</dbReference>
<accession>F8NQ33</accession>
<dbReference type="KEGG" id="sla:SERLADRAFT_463660"/>
<dbReference type="OrthoDB" id="1739143at2759"/>
<evidence type="ECO:0000256" key="4">
    <source>
        <dbReference type="ARBA" id="ARBA00022801"/>
    </source>
</evidence>
<reference evidence="10" key="1">
    <citation type="journal article" date="2011" name="Science">
        <title>The plant cell wall-decomposing machinery underlies the functional diversity of forest fungi.</title>
        <authorList>
            <person name="Eastwood D.C."/>
            <person name="Floudas D."/>
            <person name="Binder M."/>
            <person name="Majcherczyk A."/>
            <person name="Schneider P."/>
            <person name="Aerts A."/>
            <person name="Asiegbu F.O."/>
            <person name="Baker S.E."/>
            <person name="Barry K."/>
            <person name="Bendiksby M."/>
            <person name="Blumentritt M."/>
            <person name="Coutinho P.M."/>
            <person name="Cullen D."/>
            <person name="de Vries R.P."/>
            <person name="Gathman A."/>
            <person name="Goodell B."/>
            <person name="Henrissat B."/>
            <person name="Ihrmark K."/>
            <person name="Kauserud H."/>
            <person name="Kohler A."/>
            <person name="LaButti K."/>
            <person name="Lapidus A."/>
            <person name="Lavin J.L."/>
            <person name="Lee Y.-H."/>
            <person name="Lindquist E."/>
            <person name="Lilly W."/>
            <person name="Lucas S."/>
            <person name="Morin E."/>
            <person name="Murat C."/>
            <person name="Oguiza J.A."/>
            <person name="Park J."/>
            <person name="Pisabarro A.G."/>
            <person name="Riley R."/>
            <person name="Rosling A."/>
            <person name="Salamov A."/>
            <person name="Schmidt O."/>
            <person name="Schmutz J."/>
            <person name="Skrede I."/>
            <person name="Stenlid J."/>
            <person name="Wiebenga A."/>
            <person name="Xie X."/>
            <person name="Kuees U."/>
            <person name="Hibbett D.S."/>
            <person name="Hoffmeister D."/>
            <person name="Hoegberg N."/>
            <person name="Martin F."/>
            <person name="Grigoriev I.V."/>
            <person name="Watkinson S.C."/>
        </authorList>
    </citation>
    <scope>NUCLEOTIDE SEQUENCE [LARGE SCALE GENOMIC DNA]</scope>
    <source>
        <strain evidence="10">S7.9</strain>
    </source>
</reference>
<comment type="similarity">
    <text evidence="1">Belongs to the isochorismatase family.</text>
</comment>
<evidence type="ECO:0000256" key="5">
    <source>
        <dbReference type="ARBA" id="ARBA00037900"/>
    </source>
</evidence>
<dbReference type="PANTHER" id="PTHR11080:SF2">
    <property type="entry name" value="LD05707P"/>
    <property type="match status" value="1"/>
</dbReference>
<dbReference type="Proteomes" id="UP000008064">
    <property type="component" value="Unassembled WGS sequence"/>
</dbReference>
<dbReference type="PANTHER" id="PTHR11080">
    <property type="entry name" value="PYRAZINAMIDASE/NICOTINAMIDASE"/>
    <property type="match status" value="1"/>
</dbReference>
<dbReference type="GO" id="GO:0019363">
    <property type="term" value="P:pyridine nucleotide biosynthetic process"/>
    <property type="evidence" value="ECO:0007669"/>
    <property type="project" value="UniProtKB-KW"/>
</dbReference>
<evidence type="ECO:0000256" key="7">
    <source>
        <dbReference type="ARBA" id="ARBA00043224"/>
    </source>
</evidence>
<dbReference type="HOGENOM" id="CLU_068979_13_0_1"/>
<evidence type="ECO:0000313" key="9">
    <source>
        <dbReference type="EMBL" id="EGO26512.1"/>
    </source>
</evidence>
<dbReference type="AlphaFoldDB" id="F8NQ33"/>
<dbReference type="EMBL" id="GL945432">
    <property type="protein sequence ID" value="EGO26512.1"/>
    <property type="molecule type" value="Genomic_DNA"/>
</dbReference>
<dbReference type="SUPFAM" id="SSF52499">
    <property type="entry name" value="Isochorismatase-like hydrolases"/>
    <property type="match status" value="1"/>
</dbReference>
<dbReference type="GO" id="GO:0008936">
    <property type="term" value="F:nicotinamidase activity"/>
    <property type="evidence" value="ECO:0007669"/>
    <property type="project" value="UniProtKB-EC"/>
</dbReference>
<dbReference type="InterPro" id="IPR036380">
    <property type="entry name" value="Isochorismatase-like_sf"/>
</dbReference>
<dbReference type="Pfam" id="PF00857">
    <property type="entry name" value="Isochorismatase"/>
    <property type="match status" value="1"/>
</dbReference>
<evidence type="ECO:0000256" key="2">
    <source>
        <dbReference type="ARBA" id="ARBA00022642"/>
    </source>
</evidence>
<evidence type="ECO:0000256" key="1">
    <source>
        <dbReference type="ARBA" id="ARBA00006336"/>
    </source>
</evidence>
<evidence type="ECO:0000256" key="3">
    <source>
        <dbReference type="ARBA" id="ARBA00022723"/>
    </source>
</evidence>
<dbReference type="InterPro" id="IPR000868">
    <property type="entry name" value="Isochorismatase-like_dom"/>
</dbReference>
<feature type="domain" description="Isochorismatase-like" evidence="8">
    <location>
        <begin position="100"/>
        <end position="210"/>
    </location>
</feature>
<keyword evidence="2" id="KW-0662">Pyridine nucleotide biosynthesis</keyword>
<dbReference type="EC" id="3.5.1.19" evidence="6"/>
<evidence type="ECO:0000313" key="10">
    <source>
        <dbReference type="Proteomes" id="UP000008064"/>
    </source>
</evidence>
<dbReference type="Gene3D" id="3.40.50.850">
    <property type="entry name" value="Isochorismatase-like"/>
    <property type="match status" value="1"/>
</dbReference>
<dbReference type="InterPro" id="IPR052347">
    <property type="entry name" value="Isochorismatase_Nicotinamidase"/>
</dbReference>
<organism evidence="10">
    <name type="scientific">Serpula lacrymans var. lacrymans (strain S7.9)</name>
    <name type="common">Dry rot fungus</name>
    <dbReference type="NCBI Taxonomy" id="578457"/>
    <lineage>
        <taxon>Eukaryota</taxon>
        <taxon>Fungi</taxon>
        <taxon>Dikarya</taxon>
        <taxon>Basidiomycota</taxon>
        <taxon>Agaricomycotina</taxon>
        <taxon>Agaricomycetes</taxon>
        <taxon>Agaricomycetidae</taxon>
        <taxon>Boletales</taxon>
        <taxon>Coniophorineae</taxon>
        <taxon>Serpulaceae</taxon>
        <taxon>Serpula</taxon>
    </lineage>
</organism>
<gene>
    <name evidence="9" type="ORF">SERLADRAFT_463660</name>
</gene>
<keyword evidence="4" id="KW-0378">Hydrolase</keyword>
<evidence type="ECO:0000259" key="8">
    <source>
        <dbReference type="Pfam" id="PF00857"/>
    </source>
</evidence>
<evidence type="ECO:0000256" key="6">
    <source>
        <dbReference type="ARBA" id="ARBA00039017"/>
    </source>
</evidence>
<dbReference type="RefSeq" id="XP_007316685.1">
    <property type="nucleotide sequence ID" value="XM_007316623.1"/>
</dbReference>
<name>F8NQ33_SERL9</name>
<proteinExistence type="inferred from homology"/>
<comment type="pathway">
    <text evidence="5">Cofactor biosynthesis; nicotinate biosynthesis; nicotinate from nicotinamide: step 1/1.</text>
</comment>
<keyword evidence="3" id="KW-0479">Metal-binding</keyword>
<protein>
    <recommendedName>
        <fullName evidence="6">nicotinamidase</fullName>
        <ecNumber evidence="6">3.5.1.19</ecNumber>
    </recommendedName>
    <alternativeName>
        <fullName evidence="7">Nicotinamide deamidase</fullName>
    </alternativeName>
</protein>